<dbReference type="VEuPathDB" id="FungiDB:RO3G_02143"/>
<organism evidence="2 3">
    <name type="scientific">Rhizopus delemar (strain RA 99-880 / ATCC MYA-4621 / FGSC 9543 / NRRL 43880)</name>
    <name type="common">Mucormycosis agent</name>
    <name type="synonym">Rhizopus arrhizus var. delemar</name>
    <dbReference type="NCBI Taxonomy" id="246409"/>
    <lineage>
        <taxon>Eukaryota</taxon>
        <taxon>Fungi</taxon>
        <taxon>Fungi incertae sedis</taxon>
        <taxon>Mucoromycota</taxon>
        <taxon>Mucoromycotina</taxon>
        <taxon>Mucoromycetes</taxon>
        <taxon>Mucorales</taxon>
        <taxon>Mucorineae</taxon>
        <taxon>Rhizopodaceae</taxon>
        <taxon>Rhizopus</taxon>
    </lineage>
</organism>
<dbReference type="GeneID" id="93609115"/>
<dbReference type="Proteomes" id="UP000009138">
    <property type="component" value="Unassembled WGS sequence"/>
</dbReference>
<evidence type="ECO:0000256" key="1">
    <source>
        <dbReference type="SAM" id="MobiDB-lite"/>
    </source>
</evidence>
<gene>
    <name evidence="2" type="ORF">RO3G_02143</name>
</gene>
<evidence type="ECO:0000313" key="2">
    <source>
        <dbReference type="EMBL" id="EIE77439.1"/>
    </source>
</evidence>
<feature type="region of interest" description="Disordered" evidence="1">
    <location>
        <begin position="68"/>
        <end position="90"/>
    </location>
</feature>
<sequence>MRDYVDRFEKLVALFNRQRKLKSGWKSIDNEVLKDTFIGGIKPVSMKMLVKQHLPATLSEAQTIAITESDEVEESSDVGPSDLDSESDGEQVILSRRKTKFETSVAKPKIKQKVKREKLTPKSEVEKKMDDLTESLQKLTLLVESKNGASQSPRKVIS</sequence>
<dbReference type="OrthoDB" id="10014648at2759"/>
<name>I1BMK9_RHIO9</name>
<dbReference type="RefSeq" id="XP_067512835.1">
    <property type="nucleotide sequence ID" value="XM_067656734.1"/>
</dbReference>
<accession>I1BMK9</accession>
<proteinExistence type="predicted"/>
<dbReference type="InParanoid" id="I1BMK9"/>
<dbReference type="AlphaFoldDB" id="I1BMK9"/>
<keyword evidence="3" id="KW-1185">Reference proteome</keyword>
<dbReference type="EMBL" id="CH476732">
    <property type="protein sequence ID" value="EIE77439.1"/>
    <property type="molecule type" value="Genomic_DNA"/>
</dbReference>
<reference evidence="2 3" key="1">
    <citation type="journal article" date="2009" name="PLoS Genet.">
        <title>Genomic analysis of the basal lineage fungus Rhizopus oryzae reveals a whole-genome duplication.</title>
        <authorList>
            <person name="Ma L.-J."/>
            <person name="Ibrahim A.S."/>
            <person name="Skory C."/>
            <person name="Grabherr M.G."/>
            <person name="Burger G."/>
            <person name="Butler M."/>
            <person name="Elias M."/>
            <person name="Idnurm A."/>
            <person name="Lang B.F."/>
            <person name="Sone T."/>
            <person name="Abe A."/>
            <person name="Calvo S.E."/>
            <person name="Corrochano L.M."/>
            <person name="Engels R."/>
            <person name="Fu J."/>
            <person name="Hansberg W."/>
            <person name="Kim J.-M."/>
            <person name="Kodira C.D."/>
            <person name="Koehrsen M.J."/>
            <person name="Liu B."/>
            <person name="Miranda-Saavedra D."/>
            <person name="O'Leary S."/>
            <person name="Ortiz-Castellanos L."/>
            <person name="Poulter R."/>
            <person name="Rodriguez-Romero J."/>
            <person name="Ruiz-Herrera J."/>
            <person name="Shen Y.-Q."/>
            <person name="Zeng Q."/>
            <person name="Galagan J."/>
            <person name="Birren B.W."/>
            <person name="Cuomo C.A."/>
            <person name="Wickes B.L."/>
        </authorList>
    </citation>
    <scope>NUCLEOTIDE SEQUENCE [LARGE SCALE GENOMIC DNA]</scope>
    <source>
        <strain evidence="3">RA 99-880 / ATCC MYA-4621 / FGSC 9543 / NRRL 43880</strain>
    </source>
</reference>
<evidence type="ECO:0000313" key="3">
    <source>
        <dbReference type="Proteomes" id="UP000009138"/>
    </source>
</evidence>
<protein>
    <submittedName>
        <fullName evidence="2">Uncharacterized protein</fullName>
    </submittedName>
</protein>